<keyword evidence="4" id="KW-1185">Reference proteome</keyword>
<name>A0AAV7F6Z9_ARIFI</name>
<protein>
    <recommendedName>
        <fullName evidence="2">C2 NT-type domain-containing protein</fullName>
    </recommendedName>
</protein>
<feature type="region of interest" description="Disordered" evidence="1">
    <location>
        <begin position="570"/>
        <end position="589"/>
    </location>
</feature>
<evidence type="ECO:0000313" key="3">
    <source>
        <dbReference type="EMBL" id="KAG9455772.1"/>
    </source>
</evidence>
<accession>A0AAV7F6Z9</accession>
<feature type="region of interest" description="Disordered" evidence="1">
    <location>
        <begin position="341"/>
        <end position="364"/>
    </location>
</feature>
<gene>
    <name evidence="3" type="ORF">H6P81_000280</name>
</gene>
<feature type="domain" description="C2 NT-type" evidence="2">
    <location>
        <begin position="7"/>
        <end position="173"/>
    </location>
</feature>
<feature type="region of interest" description="Disordered" evidence="1">
    <location>
        <begin position="641"/>
        <end position="664"/>
    </location>
</feature>
<sequence length="664" mass="74828">MLKWSPWPGLASETKRFQVKVKVLRVEGLREGNGGKVAVVEMRWKGPAKTSRRLVSLRKRDGRRNVSETKGVDGEVVEFGDEFENVCGFQVLHKDQSFIAWDLAISLLYGDAEEDGNKLSVIGSVSLNLAEAAWELQRENETLSQLEKKLPVPLKLSGAASDALLYISMSFVEMRTSQEASQTIQDDGFLRRMTSYVSSSRRAKKKNKIPAEEMEIPADKKLSGRLAGEADESWSFDTDSPDEESGGARAEELGYSSITSAVNHVVDSPGDDSSVYYGYCVNSDKGTNSTSESNLMGGLLSWRKRKLSFRTGKRKEEPLLKKGNDEGGGDDIDFARRELESSSKPMSLGKWKDDSENSGPLNPNIKVEEEFKTDAWEEKEIISRDGQAKIRSLISFASIDQRSESASGESACAVLVAFISDWVHNNLGSLPTRSQFDTLIKEGSREWQKLCENEVFLERFPDKHFDMETVLEERIRSITIAPEKSFIGFFNPDRFEFLEGAMSFDAIWDEISAKANNGEEQVYIVSWNDHFFLLKVDPDAFYIIDTLGERLFEGCQLAYILRFDDTTSMYNSSGERGKDRVSGEERKKEDEEGLLCKGKHCCKEYIKRFLAAIPLRDLEEEKQKGNTHFPHHKLQIEFHFTQPSSSGSSSDEWSQSPDTNKSDL</sequence>
<proteinExistence type="predicted"/>
<comment type="caution">
    <text evidence="3">The sequence shown here is derived from an EMBL/GenBank/DDBJ whole genome shotgun (WGS) entry which is preliminary data.</text>
</comment>
<feature type="region of interest" description="Disordered" evidence="1">
    <location>
        <begin position="230"/>
        <end position="249"/>
    </location>
</feature>
<dbReference type="PANTHER" id="PTHR31182:SF17">
    <property type="entry name" value="EEIG1_EHBP1 PROTEIN AMINO-TERMINAL DOMAIN PROTEIN"/>
    <property type="match status" value="1"/>
</dbReference>
<feature type="compositionally biased region" description="Basic and acidic residues" evidence="1">
    <location>
        <begin position="314"/>
        <end position="325"/>
    </location>
</feature>
<dbReference type="InterPro" id="IPR019448">
    <property type="entry name" value="NT-C2"/>
</dbReference>
<dbReference type="PROSITE" id="PS51840">
    <property type="entry name" value="C2_NT"/>
    <property type="match status" value="1"/>
</dbReference>
<evidence type="ECO:0000256" key="1">
    <source>
        <dbReference type="SAM" id="MobiDB-lite"/>
    </source>
</evidence>
<feature type="compositionally biased region" description="Low complexity" evidence="1">
    <location>
        <begin position="644"/>
        <end position="656"/>
    </location>
</feature>
<feature type="region of interest" description="Disordered" evidence="1">
    <location>
        <begin position="313"/>
        <end position="332"/>
    </location>
</feature>
<feature type="compositionally biased region" description="Acidic residues" evidence="1">
    <location>
        <begin position="230"/>
        <end position="245"/>
    </location>
</feature>
<dbReference type="EMBL" id="JAINDJ010000002">
    <property type="protein sequence ID" value="KAG9455772.1"/>
    <property type="molecule type" value="Genomic_DNA"/>
</dbReference>
<organism evidence="3 4">
    <name type="scientific">Aristolochia fimbriata</name>
    <name type="common">White veined hardy Dutchman's pipe vine</name>
    <dbReference type="NCBI Taxonomy" id="158543"/>
    <lineage>
        <taxon>Eukaryota</taxon>
        <taxon>Viridiplantae</taxon>
        <taxon>Streptophyta</taxon>
        <taxon>Embryophyta</taxon>
        <taxon>Tracheophyta</taxon>
        <taxon>Spermatophyta</taxon>
        <taxon>Magnoliopsida</taxon>
        <taxon>Magnoliidae</taxon>
        <taxon>Piperales</taxon>
        <taxon>Aristolochiaceae</taxon>
        <taxon>Aristolochia</taxon>
    </lineage>
</organism>
<dbReference type="Pfam" id="PF10358">
    <property type="entry name" value="NT-C2"/>
    <property type="match status" value="1"/>
</dbReference>
<dbReference type="AlphaFoldDB" id="A0AAV7F6Z9"/>
<feature type="region of interest" description="Disordered" evidence="1">
    <location>
        <begin position="201"/>
        <end position="225"/>
    </location>
</feature>
<reference evidence="3 4" key="1">
    <citation type="submission" date="2021-07" db="EMBL/GenBank/DDBJ databases">
        <title>The Aristolochia fimbriata genome: insights into angiosperm evolution, floral development and chemical biosynthesis.</title>
        <authorList>
            <person name="Jiao Y."/>
        </authorList>
    </citation>
    <scope>NUCLEOTIDE SEQUENCE [LARGE SCALE GENOMIC DNA]</scope>
    <source>
        <strain evidence="3">IBCAS-2021</strain>
        <tissue evidence="3">Leaf</tissue>
    </source>
</reference>
<evidence type="ECO:0000259" key="2">
    <source>
        <dbReference type="PROSITE" id="PS51840"/>
    </source>
</evidence>
<evidence type="ECO:0000313" key="4">
    <source>
        <dbReference type="Proteomes" id="UP000825729"/>
    </source>
</evidence>
<feature type="compositionally biased region" description="Basic and acidic residues" evidence="1">
    <location>
        <begin position="575"/>
        <end position="589"/>
    </location>
</feature>
<dbReference type="Proteomes" id="UP000825729">
    <property type="component" value="Unassembled WGS sequence"/>
</dbReference>
<dbReference type="PANTHER" id="PTHR31182">
    <property type="entry name" value="C2 NT-TYPE DOMAIN-CONTAINING PROTEIN"/>
    <property type="match status" value="1"/>
</dbReference>